<dbReference type="PANTHER" id="PTHR12788">
    <property type="entry name" value="PROTEIN-TYROSINE SULFOTRANSFERASE 2"/>
    <property type="match status" value="1"/>
</dbReference>
<keyword evidence="9" id="KW-0472">Membrane</keyword>
<feature type="transmembrane region" description="Helical" evidence="9">
    <location>
        <begin position="26"/>
        <end position="43"/>
    </location>
</feature>
<organism evidence="10 11">
    <name type="scientific">Chironomus riparius</name>
    <dbReference type="NCBI Taxonomy" id="315576"/>
    <lineage>
        <taxon>Eukaryota</taxon>
        <taxon>Metazoa</taxon>
        <taxon>Ecdysozoa</taxon>
        <taxon>Arthropoda</taxon>
        <taxon>Hexapoda</taxon>
        <taxon>Insecta</taxon>
        <taxon>Pterygota</taxon>
        <taxon>Neoptera</taxon>
        <taxon>Endopterygota</taxon>
        <taxon>Diptera</taxon>
        <taxon>Nematocera</taxon>
        <taxon>Chironomoidea</taxon>
        <taxon>Chironomidae</taxon>
        <taxon>Chironominae</taxon>
        <taxon>Chironomus</taxon>
    </lineage>
</organism>
<accession>A0A9N9WT62</accession>
<dbReference type="GO" id="GO:0008476">
    <property type="term" value="F:protein-tyrosine sulfotransferase activity"/>
    <property type="evidence" value="ECO:0007669"/>
    <property type="project" value="UniProtKB-EC"/>
</dbReference>
<dbReference type="InterPro" id="IPR027417">
    <property type="entry name" value="P-loop_NTPase"/>
</dbReference>
<name>A0A9N9WT62_9DIPT</name>
<keyword evidence="4" id="KW-1015">Disulfide bond</keyword>
<dbReference type="OrthoDB" id="7959114at2759"/>
<evidence type="ECO:0000313" key="10">
    <source>
        <dbReference type="EMBL" id="CAG9805094.1"/>
    </source>
</evidence>
<keyword evidence="11" id="KW-1185">Reference proteome</keyword>
<evidence type="ECO:0000256" key="1">
    <source>
        <dbReference type="ARBA" id="ARBA00003886"/>
    </source>
</evidence>
<dbReference type="SUPFAM" id="SSF52540">
    <property type="entry name" value="P-loop containing nucleoside triphosphate hydrolases"/>
    <property type="match status" value="1"/>
</dbReference>
<comment type="catalytic activity">
    <reaction evidence="6 7">
        <text>L-tyrosyl-[protein] + 3'-phosphoadenylyl sulfate = O-sulfo-L-tyrosine-[protein] + adenosine 3',5'-bisphosphate + H(+)</text>
        <dbReference type="Rhea" id="RHEA:16801"/>
        <dbReference type="Rhea" id="RHEA-COMP:10136"/>
        <dbReference type="Rhea" id="RHEA-COMP:11688"/>
        <dbReference type="ChEBI" id="CHEBI:15378"/>
        <dbReference type="ChEBI" id="CHEBI:46858"/>
        <dbReference type="ChEBI" id="CHEBI:58339"/>
        <dbReference type="ChEBI" id="CHEBI:58343"/>
        <dbReference type="ChEBI" id="CHEBI:65286"/>
        <dbReference type="EC" id="2.8.2.20"/>
    </reaction>
</comment>
<gene>
    <name evidence="10" type="ORF">CHIRRI_LOCUS7971</name>
</gene>
<evidence type="ECO:0000256" key="6">
    <source>
        <dbReference type="ARBA" id="ARBA00048460"/>
    </source>
</evidence>
<dbReference type="InterPro" id="IPR026634">
    <property type="entry name" value="TPST-like"/>
</dbReference>
<sequence>MHGNISIGSSRNNFNRRVTRMFRNRFVDLCLSLCVAVIIFIIYKKCFKSQHYEAGMVREEKFTIGTDNQKYVYHRAMPLIFIGGVPRSGTTLMRAMLDAHPEVRCGQETRVIPRMLSYYNNWLNSEKESMRLNEAGIDKNILANAVAQFCLEIIATHGEPANRLCNKDPLTLKFGVTLSELFPNIKFLFMVRDGRGTVHSIISRKVTVTGFDLDNYRASMSKWNRMIKTMFVQCELLGDDKCMIVHYEKLVLQPKETMNSILDFLNLPWNENVLHHEDFINKSHGIALSKVERSSDQVIKAINLDALSKWVGKIPQDVVDEMAKLAPMLQIMGYDPYANPPNYEAAKMKIDGDLIQNYPGKNRQNRQRRQKDDDDIE</sequence>
<feature type="region of interest" description="Disordered" evidence="8">
    <location>
        <begin position="355"/>
        <end position="377"/>
    </location>
</feature>
<evidence type="ECO:0000256" key="2">
    <source>
        <dbReference type="ARBA" id="ARBA00009988"/>
    </source>
</evidence>
<dbReference type="EMBL" id="OU895878">
    <property type="protein sequence ID" value="CAG9805094.1"/>
    <property type="molecule type" value="Genomic_DNA"/>
</dbReference>
<comment type="similarity">
    <text evidence="2 7">Belongs to the protein sulfotransferase family.</text>
</comment>
<keyword evidence="3 7" id="KW-0808">Transferase</keyword>
<dbReference type="Gene3D" id="3.40.50.300">
    <property type="entry name" value="P-loop containing nucleotide triphosphate hydrolases"/>
    <property type="match status" value="1"/>
</dbReference>
<evidence type="ECO:0000256" key="8">
    <source>
        <dbReference type="SAM" id="MobiDB-lite"/>
    </source>
</evidence>
<dbReference type="PANTHER" id="PTHR12788:SF10">
    <property type="entry name" value="PROTEIN-TYROSINE SULFOTRANSFERASE"/>
    <property type="match status" value="1"/>
</dbReference>
<reference evidence="10" key="1">
    <citation type="submission" date="2022-01" db="EMBL/GenBank/DDBJ databases">
        <authorList>
            <person name="King R."/>
        </authorList>
    </citation>
    <scope>NUCLEOTIDE SEQUENCE</scope>
</reference>
<evidence type="ECO:0000256" key="9">
    <source>
        <dbReference type="SAM" id="Phobius"/>
    </source>
</evidence>
<keyword evidence="9" id="KW-1133">Transmembrane helix</keyword>
<evidence type="ECO:0000256" key="7">
    <source>
        <dbReference type="RuleBase" id="RU365018"/>
    </source>
</evidence>
<dbReference type="FunFam" id="3.40.50.300:FF:002853">
    <property type="entry name" value="Protein-tyrosine sulfotransferase"/>
    <property type="match status" value="1"/>
</dbReference>
<keyword evidence="9" id="KW-0812">Transmembrane</keyword>
<evidence type="ECO:0000256" key="5">
    <source>
        <dbReference type="ARBA" id="ARBA00023180"/>
    </source>
</evidence>
<dbReference type="EC" id="2.8.2.20" evidence="7"/>
<dbReference type="Proteomes" id="UP001153620">
    <property type="component" value="Chromosome 2"/>
</dbReference>
<comment type="function">
    <text evidence="1 7">Catalyzes the O-sulfation of tyrosine residues within acidic motifs of polypeptides, using 3'-phosphoadenylyl sulfate (PAPS) as cosubstrate.</text>
</comment>
<dbReference type="AlphaFoldDB" id="A0A9N9WT62"/>
<dbReference type="GO" id="GO:0005794">
    <property type="term" value="C:Golgi apparatus"/>
    <property type="evidence" value="ECO:0007669"/>
    <property type="project" value="UniProtKB-ARBA"/>
</dbReference>
<evidence type="ECO:0000256" key="4">
    <source>
        <dbReference type="ARBA" id="ARBA00023157"/>
    </source>
</evidence>
<protein>
    <recommendedName>
        <fullName evidence="7">Protein-tyrosine sulfotransferase</fullName>
        <ecNumber evidence="7">2.8.2.20</ecNumber>
    </recommendedName>
</protein>
<dbReference type="Pfam" id="PF13469">
    <property type="entry name" value="Sulfotransfer_3"/>
    <property type="match status" value="1"/>
</dbReference>
<evidence type="ECO:0000256" key="3">
    <source>
        <dbReference type="ARBA" id="ARBA00022679"/>
    </source>
</evidence>
<evidence type="ECO:0000313" key="11">
    <source>
        <dbReference type="Proteomes" id="UP001153620"/>
    </source>
</evidence>
<reference evidence="10" key="2">
    <citation type="submission" date="2022-10" db="EMBL/GenBank/DDBJ databases">
        <authorList>
            <consortium name="ENA_rothamsted_submissions"/>
            <consortium name="culmorum"/>
            <person name="King R."/>
        </authorList>
    </citation>
    <scope>NUCLEOTIDE SEQUENCE</scope>
</reference>
<keyword evidence="5" id="KW-0325">Glycoprotein</keyword>
<proteinExistence type="inferred from homology"/>